<proteinExistence type="predicted"/>
<gene>
    <name evidence="7" type="primary">PARPA_01431.1 scaffold 1359</name>
</gene>
<dbReference type="InterPro" id="IPR050384">
    <property type="entry name" value="Endophilin_SH3RF"/>
</dbReference>
<evidence type="ECO:0000313" key="8">
    <source>
        <dbReference type="Proteomes" id="UP000054107"/>
    </source>
</evidence>
<dbReference type="InterPro" id="IPR007223">
    <property type="entry name" value="Peroxin-13_N"/>
</dbReference>
<dbReference type="GO" id="GO:0016020">
    <property type="term" value="C:membrane"/>
    <property type="evidence" value="ECO:0007669"/>
    <property type="project" value="InterPro"/>
</dbReference>
<keyword evidence="2 5" id="KW-0728">SH3 domain</keyword>
<dbReference type="PRINTS" id="PR00452">
    <property type="entry name" value="SH3DOMAIN"/>
</dbReference>
<evidence type="ECO:0000256" key="2">
    <source>
        <dbReference type="ARBA" id="ARBA00022443"/>
    </source>
</evidence>
<dbReference type="GO" id="GO:0016560">
    <property type="term" value="P:protein import into peroxisome matrix, docking"/>
    <property type="evidence" value="ECO:0007669"/>
    <property type="project" value="InterPro"/>
</dbReference>
<dbReference type="OrthoDB" id="10037838at2759"/>
<organism evidence="7 8">
    <name type="scientific">Parasitella parasitica</name>
    <dbReference type="NCBI Taxonomy" id="35722"/>
    <lineage>
        <taxon>Eukaryota</taxon>
        <taxon>Fungi</taxon>
        <taxon>Fungi incertae sedis</taxon>
        <taxon>Mucoromycota</taxon>
        <taxon>Mucoromycotina</taxon>
        <taxon>Mucoromycetes</taxon>
        <taxon>Mucorales</taxon>
        <taxon>Mucorineae</taxon>
        <taxon>Mucoraceae</taxon>
        <taxon>Parasitella</taxon>
    </lineage>
</organism>
<dbReference type="FunFam" id="2.30.30.40:FF:000072">
    <property type="entry name" value="Unconventional Myosin IB"/>
    <property type="match status" value="1"/>
</dbReference>
<evidence type="ECO:0000256" key="1">
    <source>
        <dbReference type="ARBA" id="ARBA00004170"/>
    </source>
</evidence>
<evidence type="ECO:0000256" key="4">
    <source>
        <dbReference type="ARBA" id="ARBA00023136"/>
    </source>
</evidence>
<dbReference type="GO" id="GO:0005777">
    <property type="term" value="C:peroxisome"/>
    <property type="evidence" value="ECO:0007669"/>
    <property type="project" value="InterPro"/>
</dbReference>
<dbReference type="PANTHER" id="PTHR14167">
    <property type="entry name" value="SH3 DOMAIN-CONTAINING"/>
    <property type="match status" value="1"/>
</dbReference>
<evidence type="ECO:0000313" key="7">
    <source>
        <dbReference type="EMBL" id="CEP08122.1"/>
    </source>
</evidence>
<name>A0A0B7MSQ7_9FUNG</name>
<dbReference type="InterPro" id="IPR001452">
    <property type="entry name" value="SH3_domain"/>
</dbReference>
<evidence type="ECO:0000259" key="6">
    <source>
        <dbReference type="PROSITE" id="PS50002"/>
    </source>
</evidence>
<dbReference type="Pfam" id="PF04088">
    <property type="entry name" value="Peroxin-13_N"/>
    <property type="match status" value="1"/>
</dbReference>
<dbReference type="SUPFAM" id="SSF50044">
    <property type="entry name" value="SH3-domain"/>
    <property type="match status" value="1"/>
</dbReference>
<dbReference type="Pfam" id="PF00018">
    <property type="entry name" value="SH3_1"/>
    <property type="match status" value="1"/>
</dbReference>
<feature type="domain" description="SH3" evidence="6">
    <location>
        <begin position="184"/>
        <end position="244"/>
    </location>
</feature>
<dbReference type="PANTHER" id="PTHR14167:SF81">
    <property type="entry name" value="ENDOPHILIN-A"/>
    <property type="match status" value="1"/>
</dbReference>
<dbReference type="Gene3D" id="2.30.30.40">
    <property type="entry name" value="SH3 Domains"/>
    <property type="match status" value="1"/>
</dbReference>
<dbReference type="SMART" id="SM00326">
    <property type="entry name" value="SH3"/>
    <property type="match status" value="1"/>
</dbReference>
<dbReference type="EMBL" id="LN719426">
    <property type="protein sequence ID" value="CEP08122.1"/>
    <property type="molecule type" value="Genomic_DNA"/>
</dbReference>
<keyword evidence="8" id="KW-1185">Reference proteome</keyword>
<comment type="subcellular location">
    <subcellularLocation>
        <location evidence="1">Membrane</location>
        <topology evidence="1">Peripheral membrane protein</topology>
    </subcellularLocation>
</comment>
<protein>
    <recommendedName>
        <fullName evidence="6">SH3 domain-containing protein</fullName>
    </recommendedName>
</protein>
<dbReference type="AlphaFoldDB" id="A0A0B7MSQ7"/>
<dbReference type="InterPro" id="IPR036028">
    <property type="entry name" value="SH3-like_dom_sf"/>
</dbReference>
<reference evidence="7 8" key="1">
    <citation type="submission" date="2014-09" db="EMBL/GenBank/DDBJ databases">
        <authorList>
            <person name="Ellenberger Sabrina"/>
        </authorList>
    </citation>
    <scope>NUCLEOTIDE SEQUENCE [LARGE SCALE GENOMIC DNA]</scope>
    <source>
        <strain evidence="7 8">CBS 412.66</strain>
    </source>
</reference>
<keyword evidence="3" id="KW-0175">Coiled coil</keyword>
<keyword evidence="4" id="KW-0472">Membrane</keyword>
<dbReference type="STRING" id="35722.A0A0B7MSQ7"/>
<dbReference type="Proteomes" id="UP000054107">
    <property type="component" value="Unassembled WGS sequence"/>
</dbReference>
<evidence type="ECO:0000256" key="3">
    <source>
        <dbReference type="ARBA" id="ARBA00023054"/>
    </source>
</evidence>
<evidence type="ECO:0000256" key="5">
    <source>
        <dbReference type="PROSITE-ProRule" id="PRU00192"/>
    </source>
</evidence>
<sequence>MNNSGDYYHDPKYYAQYYSQQHKNVPSQQGIEHKFPPIFETMEKLVLTCNGFAHALESTLVATHSGFRALIQLTHQYRTVKRFVGRMSSIFSVLSWLRNKLARNKKLTLFTKFSVEEFESYNKSSSKLSSWTTLLALSIGVSLVMHLHQTKKKIQHKEIVKQTKSCALSKSKTPPPPNIASKMTKIDFARALYSFHAESSDELTLQPNDLVAILSKEDEDWWQGRLKNGKIGYFPANHVEIIEKKPSQQNAP</sequence>
<accession>A0A0B7MSQ7</accession>
<dbReference type="PROSITE" id="PS50002">
    <property type="entry name" value="SH3"/>
    <property type="match status" value="1"/>
</dbReference>